<gene>
    <name evidence="1" type="ORF">PHYBLDRAFT_167962</name>
</gene>
<name>A0A162XFH6_PHYB8</name>
<dbReference type="AlphaFoldDB" id="A0A162XFH6"/>
<proteinExistence type="predicted"/>
<keyword evidence="2" id="KW-1185">Reference proteome</keyword>
<sequence>MFGLAQTRQIGSLAKQNTEQPKSQLLSYDDSSAGWPLTEGGECVSAKSDIEFWEPLRCRLIDENFKGISYLLILIQAFYKSKGVECSRIELIIITSCKIFVNSCVIDSSFAQTLLKEAHHICLQVQVDLFHNVHQTYIPIIKDFFELQKILQRHHTAGQLKFCLTLTIIITFCIKNIKARMVKWYNLRLPREGPGFDSRSAHLLQLSFLIWVVLSDIILMNPRNRDN</sequence>
<dbReference type="InParanoid" id="A0A162XFH6"/>
<dbReference type="Proteomes" id="UP000077315">
    <property type="component" value="Unassembled WGS sequence"/>
</dbReference>
<protein>
    <submittedName>
        <fullName evidence="1">Uncharacterized protein</fullName>
    </submittedName>
</protein>
<organism evidence="1 2">
    <name type="scientific">Phycomyces blakesleeanus (strain ATCC 8743b / DSM 1359 / FGSC 10004 / NBRC 33097 / NRRL 1555)</name>
    <dbReference type="NCBI Taxonomy" id="763407"/>
    <lineage>
        <taxon>Eukaryota</taxon>
        <taxon>Fungi</taxon>
        <taxon>Fungi incertae sedis</taxon>
        <taxon>Mucoromycota</taxon>
        <taxon>Mucoromycotina</taxon>
        <taxon>Mucoromycetes</taxon>
        <taxon>Mucorales</taxon>
        <taxon>Phycomycetaceae</taxon>
        <taxon>Phycomyces</taxon>
    </lineage>
</organism>
<dbReference type="EMBL" id="KV440979">
    <property type="protein sequence ID" value="OAD74555.1"/>
    <property type="molecule type" value="Genomic_DNA"/>
</dbReference>
<accession>A0A162XFH6</accession>
<dbReference type="GeneID" id="28996670"/>
<dbReference type="RefSeq" id="XP_018292595.1">
    <property type="nucleotide sequence ID" value="XM_018435764.1"/>
</dbReference>
<evidence type="ECO:0000313" key="2">
    <source>
        <dbReference type="Proteomes" id="UP000077315"/>
    </source>
</evidence>
<dbReference type="VEuPathDB" id="FungiDB:PHYBLDRAFT_167962"/>
<reference evidence="2" key="1">
    <citation type="submission" date="2015-06" db="EMBL/GenBank/DDBJ databases">
        <title>Expansion of signal transduction pathways in fungi by whole-genome duplication.</title>
        <authorList>
            <consortium name="DOE Joint Genome Institute"/>
            <person name="Corrochano L.M."/>
            <person name="Kuo A."/>
            <person name="Marcet-Houben M."/>
            <person name="Polaino S."/>
            <person name="Salamov A."/>
            <person name="Villalobos J.M."/>
            <person name="Alvarez M.I."/>
            <person name="Avalos J."/>
            <person name="Benito E.P."/>
            <person name="Benoit I."/>
            <person name="Burger G."/>
            <person name="Camino L.P."/>
            <person name="Canovas D."/>
            <person name="Cerda-Olmedo E."/>
            <person name="Cheng J.-F."/>
            <person name="Dominguez A."/>
            <person name="Elias M."/>
            <person name="Eslava A.P."/>
            <person name="Glaser F."/>
            <person name="Grimwood J."/>
            <person name="Gutierrez G."/>
            <person name="Heitman J."/>
            <person name="Henrissat B."/>
            <person name="Iturriaga E.A."/>
            <person name="Lang B.F."/>
            <person name="Lavin J.L."/>
            <person name="Lee S."/>
            <person name="Li W."/>
            <person name="Lindquist E."/>
            <person name="Lopez-Garcia S."/>
            <person name="Luque E.M."/>
            <person name="Marcos A.T."/>
            <person name="Martin J."/>
            <person name="McCluskey K."/>
            <person name="Medina H.R."/>
            <person name="Miralles-Duran A."/>
            <person name="Miyazaki A."/>
            <person name="Munoz-Torres E."/>
            <person name="Oguiza J.A."/>
            <person name="Ohm R."/>
            <person name="Olmedo M."/>
            <person name="Orejas M."/>
            <person name="Ortiz-Castellanos L."/>
            <person name="Pisabarro A.G."/>
            <person name="Rodriguez-Romero J."/>
            <person name="Ruiz-Herrera J."/>
            <person name="Ruiz-Vazquez R."/>
            <person name="Sanz C."/>
            <person name="Schackwitz W."/>
            <person name="Schmutz J."/>
            <person name="Shahriari M."/>
            <person name="Shelest E."/>
            <person name="Silva-Franco F."/>
            <person name="Soanes D."/>
            <person name="Syed K."/>
            <person name="Tagua V.G."/>
            <person name="Talbot N.J."/>
            <person name="Thon M."/>
            <person name="De vries R.P."/>
            <person name="Wiebenga A."/>
            <person name="Yadav J.S."/>
            <person name="Braun E.L."/>
            <person name="Baker S."/>
            <person name="Garre V."/>
            <person name="Horwitz B."/>
            <person name="Torres-Martinez S."/>
            <person name="Idnurm A."/>
            <person name="Herrera-Estrella A."/>
            <person name="Gabaldon T."/>
            <person name="Grigoriev I.V."/>
        </authorList>
    </citation>
    <scope>NUCLEOTIDE SEQUENCE [LARGE SCALE GENOMIC DNA]</scope>
    <source>
        <strain evidence="2">NRRL 1555(-)</strain>
    </source>
</reference>
<evidence type="ECO:0000313" key="1">
    <source>
        <dbReference type="EMBL" id="OAD74555.1"/>
    </source>
</evidence>